<feature type="region of interest" description="Disordered" evidence="2">
    <location>
        <begin position="495"/>
        <end position="521"/>
    </location>
</feature>
<dbReference type="InterPro" id="IPR003615">
    <property type="entry name" value="HNH_nuc"/>
</dbReference>
<dbReference type="InterPro" id="IPR003870">
    <property type="entry name" value="DUF222"/>
</dbReference>
<name>A0A4Q7LP14_9MICO</name>
<accession>A0A4Q7LP14</accession>
<feature type="compositionally biased region" description="Gly residues" evidence="2">
    <location>
        <begin position="20"/>
        <end position="38"/>
    </location>
</feature>
<dbReference type="Gene3D" id="1.10.30.50">
    <property type="match status" value="1"/>
</dbReference>
<dbReference type="Pfam" id="PF01844">
    <property type="entry name" value="HNH"/>
    <property type="match status" value="1"/>
</dbReference>
<feature type="region of interest" description="Disordered" evidence="2">
    <location>
        <begin position="304"/>
        <end position="336"/>
    </location>
</feature>
<proteinExistence type="inferred from homology"/>
<dbReference type="SMART" id="SM00507">
    <property type="entry name" value="HNHc"/>
    <property type="match status" value="1"/>
</dbReference>
<keyword evidence="5" id="KW-1185">Reference proteome</keyword>
<dbReference type="GO" id="GO:0004519">
    <property type="term" value="F:endonuclease activity"/>
    <property type="evidence" value="ECO:0007669"/>
    <property type="project" value="InterPro"/>
</dbReference>
<feature type="compositionally biased region" description="Basic and acidic residues" evidence="2">
    <location>
        <begin position="1"/>
        <end position="14"/>
    </location>
</feature>
<evidence type="ECO:0000313" key="4">
    <source>
        <dbReference type="EMBL" id="RZS56141.1"/>
    </source>
</evidence>
<dbReference type="OrthoDB" id="3261064at2"/>
<evidence type="ECO:0000259" key="3">
    <source>
        <dbReference type="SMART" id="SM00507"/>
    </source>
</evidence>
<dbReference type="InterPro" id="IPR002711">
    <property type="entry name" value="HNH"/>
</dbReference>
<reference evidence="4 5" key="1">
    <citation type="journal article" date="2015" name="Stand. Genomic Sci.">
        <title>Genomic Encyclopedia of Bacterial and Archaeal Type Strains, Phase III: the genomes of soil and plant-associated and newly described type strains.</title>
        <authorList>
            <person name="Whitman W.B."/>
            <person name="Woyke T."/>
            <person name="Klenk H.P."/>
            <person name="Zhou Y."/>
            <person name="Lilburn T.G."/>
            <person name="Beck B.J."/>
            <person name="De Vos P."/>
            <person name="Vandamme P."/>
            <person name="Eisen J.A."/>
            <person name="Garrity G."/>
            <person name="Hugenholtz P."/>
            <person name="Kyrpides N.C."/>
        </authorList>
    </citation>
    <scope>NUCLEOTIDE SEQUENCE [LARGE SCALE GENOMIC DNA]</scope>
    <source>
        <strain evidence="4 5">CV2</strain>
    </source>
</reference>
<dbReference type="Proteomes" id="UP000293519">
    <property type="component" value="Unassembled WGS sequence"/>
</dbReference>
<organism evidence="4 5">
    <name type="scientific">Microcella putealis</name>
    <dbReference type="NCBI Taxonomy" id="337005"/>
    <lineage>
        <taxon>Bacteria</taxon>
        <taxon>Bacillati</taxon>
        <taxon>Actinomycetota</taxon>
        <taxon>Actinomycetes</taxon>
        <taxon>Micrococcales</taxon>
        <taxon>Microbacteriaceae</taxon>
        <taxon>Microcella</taxon>
    </lineage>
</organism>
<feature type="compositionally biased region" description="Basic and acidic residues" evidence="2">
    <location>
        <begin position="304"/>
        <end position="318"/>
    </location>
</feature>
<protein>
    <submittedName>
        <fullName evidence="4">Uncharacterized protein DUF222</fullName>
    </submittedName>
</protein>
<evidence type="ECO:0000256" key="1">
    <source>
        <dbReference type="ARBA" id="ARBA00023450"/>
    </source>
</evidence>
<feature type="region of interest" description="Disordered" evidence="2">
    <location>
        <begin position="1"/>
        <end position="47"/>
    </location>
</feature>
<dbReference type="GO" id="GO:0003676">
    <property type="term" value="F:nucleic acid binding"/>
    <property type="evidence" value="ECO:0007669"/>
    <property type="project" value="InterPro"/>
</dbReference>
<dbReference type="EMBL" id="SGWW01000003">
    <property type="protein sequence ID" value="RZS56141.1"/>
    <property type="molecule type" value="Genomic_DNA"/>
</dbReference>
<dbReference type="GO" id="GO:0008270">
    <property type="term" value="F:zinc ion binding"/>
    <property type="evidence" value="ECO:0007669"/>
    <property type="project" value="InterPro"/>
</dbReference>
<evidence type="ECO:0000313" key="5">
    <source>
        <dbReference type="Proteomes" id="UP000293519"/>
    </source>
</evidence>
<dbReference type="RefSeq" id="WP_157985531.1">
    <property type="nucleotide sequence ID" value="NZ_SGWW01000003.1"/>
</dbReference>
<dbReference type="CDD" id="cd00085">
    <property type="entry name" value="HNHc"/>
    <property type="match status" value="1"/>
</dbReference>
<evidence type="ECO:0000256" key="2">
    <source>
        <dbReference type="SAM" id="MobiDB-lite"/>
    </source>
</evidence>
<comment type="caution">
    <text evidence="4">The sequence shown here is derived from an EMBL/GenBank/DDBJ whole genome shotgun (WGS) entry which is preliminary data.</text>
</comment>
<gene>
    <name evidence="4" type="ORF">EV141_1593</name>
</gene>
<dbReference type="Pfam" id="PF02720">
    <property type="entry name" value="DUF222"/>
    <property type="match status" value="1"/>
</dbReference>
<comment type="similarity">
    <text evidence="1">Belongs to the Rv1128c/1148c/1588c/1702c/1945/3466 family.</text>
</comment>
<dbReference type="AlphaFoldDB" id="A0A4Q7LP14"/>
<sequence length="521" mass="55810">MTSPDPQRESDDTSRPSAGAGAGEGAGAGTSAGAGTRAGAGDSAGDANTTAATTTVELINVTDGATNELLDAILATERVVASVHAMRATAIDQLFTHILTRENLIDAAAGRPVPTPGTADGWNAETRARRVAASELACAMRISERQASELIEQSRALATRLPATRAALAEGRIALGHAVAMVDEAATISTVVDDRDRMLAESRHGDAADALPTATEVVAEFEQQALRHAEVTSPGRFRQRARRLRERLEPLTRERRCAERIAERGVWVEPARDGMAYLTAYLPAADAWAAYNRISDIANQLGRTDRRSDSIARADDHATAAADSDSDSDSDSRTLPQRRADVLRDLLFDGAMPASGTGTGIRPTVLVTVPVLTLLGRDTDEVASIEGHGPIPDAEARRLAAAAPSFIRILTHPETGATLSVGRDRYVVPRDMRMWLRVRDEYCRFPGCGRAASHSDVDHTRDWQHGGTTSADNLAHLCPSHHRLKHHTRWRVQHDGGGTLLWTSPSGRSYRSEPAQALPSG</sequence>
<feature type="domain" description="HNH nuclease" evidence="3">
    <location>
        <begin position="431"/>
        <end position="483"/>
    </location>
</feature>